<sequence length="114" mass="13275">MELTLRLNILRDSGQLSQQNYDKVLKVIDHFKEKMDITLLEENASMFITHLCSALTRIEEDKLVNKLDEVVAESLKEDKNYDKAYLVTKELEEILGKIPDSEFDFIIMHVCTLL</sequence>
<dbReference type="Pfam" id="PF00874">
    <property type="entry name" value="PRD"/>
    <property type="match status" value="1"/>
</dbReference>
<evidence type="ECO:0000313" key="2">
    <source>
        <dbReference type="EMBL" id="MDZ7542465.1"/>
    </source>
</evidence>
<accession>A0AAW9KMN9</accession>
<dbReference type="AlphaFoldDB" id="A0AAW9KMN9"/>
<evidence type="ECO:0000313" key="3">
    <source>
        <dbReference type="Proteomes" id="UP001288944"/>
    </source>
</evidence>
<name>A0AAW9KMN9_CLOPF</name>
<proteinExistence type="predicted"/>
<dbReference type="InterPro" id="IPR036634">
    <property type="entry name" value="PRD_sf"/>
</dbReference>
<dbReference type="PROSITE" id="PS51372">
    <property type="entry name" value="PRD_2"/>
    <property type="match status" value="1"/>
</dbReference>
<reference evidence="2" key="1">
    <citation type="submission" date="2019-11" db="EMBL/GenBank/DDBJ databases">
        <title>Characterization of Clostridium perfringens isolates from swine manure treated agricultural soils.</title>
        <authorList>
            <person name="Wushke S.T."/>
        </authorList>
    </citation>
    <scope>NUCLEOTIDE SEQUENCE</scope>
    <source>
        <strain evidence="2">X62</strain>
    </source>
</reference>
<dbReference type="EMBL" id="WNUR01000181">
    <property type="protein sequence ID" value="MDZ7542465.1"/>
    <property type="molecule type" value="Genomic_DNA"/>
</dbReference>
<dbReference type="InterPro" id="IPR011608">
    <property type="entry name" value="PRD"/>
</dbReference>
<dbReference type="Gene3D" id="1.10.1790.10">
    <property type="entry name" value="PRD domain"/>
    <property type="match status" value="1"/>
</dbReference>
<protein>
    <submittedName>
        <fullName evidence="2">PRD domain-containing protein</fullName>
    </submittedName>
</protein>
<dbReference type="SUPFAM" id="SSF63520">
    <property type="entry name" value="PTS-regulatory domain, PRD"/>
    <property type="match status" value="1"/>
</dbReference>
<gene>
    <name evidence="2" type="ORF">GNF83_14870</name>
</gene>
<organism evidence="2 3">
    <name type="scientific">Clostridium perfringens</name>
    <dbReference type="NCBI Taxonomy" id="1502"/>
    <lineage>
        <taxon>Bacteria</taxon>
        <taxon>Bacillati</taxon>
        <taxon>Bacillota</taxon>
        <taxon>Clostridia</taxon>
        <taxon>Eubacteriales</taxon>
        <taxon>Clostridiaceae</taxon>
        <taxon>Clostridium</taxon>
    </lineage>
</organism>
<comment type="caution">
    <text evidence="2">The sequence shown here is derived from an EMBL/GenBank/DDBJ whole genome shotgun (WGS) entry which is preliminary data.</text>
</comment>
<feature type="domain" description="PRD" evidence="1">
    <location>
        <begin position="15"/>
        <end position="114"/>
    </location>
</feature>
<dbReference type="GO" id="GO:0006355">
    <property type="term" value="P:regulation of DNA-templated transcription"/>
    <property type="evidence" value="ECO:0007669"/>
    <property type="project" value="InterPro"/>
</dbReference>
<evidence type="ECO:0000259" key="1">
    <source>
        <dbReference type="PROSITE" id="PS51372"/>
    </source>
</evidence>
<dbReference type="Proteomes" id="UP001288944">
    <property type="component" value="Unassembled WGS sequence"/>
</dbReference>